<dbReference type="PROSITE" id="PS00135">
    <property type="entry name" value="TRYPSIN_SER"/>
    <property type="match status" value="1"/>
</dbReference>
<dbReference type="SUPFAM" id="SSF50494">
    <property type="entry name" value="Trypsin-like serine proteases"/>
    <property type="match status" value="2"/>
</dbReference>
<dbReference type="EMBL" id="KE524878">
    <property type="protein sequence ID" value="KFB38140.1"/>
    <property type="molecule type" value="Genomic_DNA"/>
</dbReference>
<comment type="subcellular location">
    <subcellularLocation>
        <location evidence="1">Secreted</location>
    </subcellularLocation>
</comment>
<dbReference type="Proteomes" id="UP000030765">
    <property type="component" value="Unassembled WGS sequence"/>
</dbReference>
<reference evidence="12" key="2">
    <citation type="submission" date="2020-05" db="UniProtKB">
        <authorList>
            <consortium name="EnsemblMetazoa"/>
        </authorList>
    </citation>
    <scope>IDENTIFICATION</scope>
</reference>
<dbReference type="SMART" id="SM00020">
    <property type="entry name" value="Tryp_SPc"/>
    <property type="match status" value="1"/>
</dbReference>
<dbReference type="PRINTS" id="PR00722">
    <property type="entry name" value="CHYMOTRYPSIN"/>
</dbReference>
<organism evidence="11">
    <name type="scientific">Anopheles sinensis</name>
    <name type="common">Mosquito</name>
    <dbReference type="NCBI Taxonomy" id="74873"/>
    <lineage>
        <taxon>Eukaryota</taxon>
        <taxon>Metazoa</taxon>
        <taxon>Ecdysozoa</taxon>
        <taxon>Arthropoda</taxon>
        <taxon>Hexapoda</taxon>
        <taxon>Insecta</taxon>
        <taxon>Pterygota</taxon>
        <taxon>Neoptera</taxon>
        <taxon>Endopterygota</taxon>
        <taxon>Diptera</taxon>
        <taxon>Nematocera</taxon>
        <taxon>Culicoidea</taxon>
        <taxon>Culicidae</taxon>
        <taxon>Anophelinae</taxon>
        <taxon>Anopheles</taxon>
    </lineage>
</organism>
<dbReference type="VEuPathDB" id="VectorBase:ASIS022716"/>
<keyword evidence="7" id="KW-0325">Glycoprotein</keyword>
<evidence type="ECO:0000256" key="5">
    <source>
        <dbReference type="ARBA" id="ARBA00022859"/>
    </source>
</evidence>
<name>A0A084VJJ6_ANOSI</name>
<sequence length="413" mass="45619">MMKVVLENYPENDCYERVKFLGSRFALGIQPGQLCAGSNLVGRDTCVGDSGGALQTVTDPSSCTFHVVGVISTGLVGCGVGKSRAVYTKVSHYLDWIEENVWVCKEYQKVTAIKTSLLPLPIFGSPVDVISHDCVNVVQLIVGGEPAQYGEFPHHAILGYLKKDTIDEYKFECGGSLISDQHVLTAAHCFAMEYPSIVRLGVYEIANNNAGRQFDIEGFLKHPKHRFGKVYHDIALVKLENRVFFTPSIRPACLWDIESRNTSKFIASGFGYTGMLKDLSTNMMKVVLEEFPAEDCAERLNFTNRFKLGITDGQLCVGSTSEGRDTCEGDSGGPLQTVTNPTTCTYHVVGVVSTGLKGCGVGTARAVYTKVSYYLDWIEENVWGPKANSMETYEKHRKRIRLVMCRLGFNKHA</sequence>
<dbReference type="GO" id="GO:0006508">
    <property type="term" value="P:proteolysis"/>
    <property type="evidence" value="ECO:0007669"/>
    <property type="project" value="UniProtKB-KW"/>
</dbReference>
<evidence type="ECO:0000256" key="8">
    <source>
        <dbReference type="ARBA" id="ARBA00024195"/>
    </source>
</evidence>
<dbReference type="PANTHER" id="PTHR24260">
    <property type="match status" value="1"/>
</dbReference>
<dbReference type="FunFam" id="2.40.10.10:FF:000028">
    <property type="entry name" value="Serine protease easter"/>
    <property type="match status" value="1"/>
</dbReference>
<protein>
    <recommendedName>
        <fullName evidence="10">Peptidase S1 domain-containing protein</fullName>
    </recommendedName>
</protein>
<accession>A0A084VJJ6</accession>
<keyword evidence="3" id="KW-0399">Innate immunity</keyword>
<dbReference type="OrthoDB" id="6339452at2759"/>
<evidence type="ECO:0000256" key="2">
    <source>
        <dbReference type="ARBA" id="ARBA00022525"/>
    </source>
</evidence>
<dbReference type="InterPro" id="IPR043504">
    <property type="entry name" value="Peptidase_S1_PA_chymotrypsin"/>
</dbReference>
<evidence type="ECO:0000256" key="6">
    <source>
        <dbReference type="ARBA" id="ARBA00023157"/>
    </source>
</evidence>
<dbReference type="PROSITE" id="PS00134">
    <property type="entry name" value="TRYPSIN_HIS"/>
    <property type="match status" value="1"/>
</dbReference>
<keyword evidence="6" id="KW-1015">Disulfide bond</keyword>
<keyword evidence="4" id="KW-0732">Signal</keyword>
<dbReference type="EnsemblMetazoa" id="ASIC005430-RA">
    <property type="protein sequence ID" value="ASIC005430-PA"/>
    <property type="gene ID" value="ASIC005430"/>
</dbReference>
<keyword evidence="9" id="KW-0720">Serine protease</keyword>
<evidence type="ECO:0000313" key="13">
    <source>
        <dbReference type="Proteomes" id="UP000030765"/>
    </source>
</evidence>
<dbReference type="GO" id="GO:0045087">
    <property type="term" value="P:innate immune response"/>
    <property type="evidence" value="ECO:0007669"/>
    <property type="project" value="UniProtKB-KW"/>
</dbReference>
<evidence type="ECO:0000256" key="9">
    <source>
        <dbReference type="RuleBase" id="RU363034"/>
    </source>
</evidence>
<dbReference type="InterPro" id="IPR009003">
    <property type="entry name" value="Peptidase_S1_PA"/>
</dbReference>
<evidence type="ECO:0000256" key="3">
    <source>
        <dbReference type="ARBA" id="ARBA00022588"/>
    </source>
</evidence>
<feature type="domain" description="Peptidase S1" evidence="10">
    <location>
        <begin position="1"/>
        <end position="102"/>
    </location>
</feature>
<reference evidence="11 13" key="1">
    <citation type="journal article" date="2014" name="BMC Genomics">
        <title>Genome sequence of Anopheles sinensis provides insight into genetics basis of mosquito competence for malaria parasites.</title>
        <authorList>
            <person name="Zhou D."/>
            <person name="Zhang D."/>
            <person name="Ding G."/>
            <person name="Shi L."/>
            <person name="Hou Q."/>
            <person name="Ye Y."/>
            <person name="Xu Y."/>
            <person name="Zhou H."/>
            <person name="Xiong C."/>
            <person name="Li S."/>
            <person name="Yu J."/>
            <person name="Hong S."/>
            <person name="Yu X."/>
            <person name="Zou P."/>
            <person name="Chen C."/>
            <person name="Chang X."/>
            <person name="Wang W."/>
            <person name="Lv Y."/>
            <person name="Sun Y."/>
            <person name="Ma L."/>
            <person name="Shen B."/>
            <person name="Zhu C."/>
        </authorList>
    </citation>
    <scope>NUCLEOTIDE SEQUENCE [LARGE SCALE GENOMIC DNA]</scope>
</reference>
<dbReference type="PROSITE" id="PS50240">
    <property type="entry name" value="TRYPSIN_DOM"/>
    <property type="match status" value="2"/>
</dbReference>
<dbReference type="InterPro" id="IPR051333">
    <property type="entry name" value="CLIP_Serine_Protease"/>
</dbReference>
<dbReference type="InterPro" id="IPR018114">
    <property type="entry name" value="TRYPSIN_HIS"/>
</dbReference>
<feature type="domain" description="Peptidase S1" evidence="10">
    <location>
        <begin position="141"/>
        <end position="383"/>
    </location>
</feature>
<evidence type="ECO:0000256" key="1">
    <source>
        <dbReference type="ARBA" id="ARBA00004613"/>
    </source>
</evidence>
<dbReference type="Gene3D" id="2.40.10.10">
    <property type="entry name" value="Trypsin-like serine proteases"/>
    <property type="match status" value="2"/>
</dbReference>
<dbReference type="CDD" id="cd00190">
    <property type="entry name" value="Tryp_SPc"/>
    <property type="match status" value="1"/>
</dbReference>
<dbReference type="AlphaFoldDB" id="A0A084VJJ6"/>
<dbReference type="VEuPathDB" id="VectorBase:ASIS016916"/>
<dbReference type="Pfam" id="PF00089">
    <property type="entry name" value="Trypsin"/>
    <property type="match status" value="2"/>
</dbReference>
<evidence type="ECO:0000313" key="12">
    <source>
        <dbReference type="EnsemblMetazoa" id="ASIC005430-PA"/>
    </source>
</evidence>
<evidence type="ECO:0000256" key="7">
    <source>
        <dbReference type="ARBA" id="ARBA00023180"/>
    </source>
</evidence>
<dbReference type="EMBL" id="ATLV01013658">
    <property type="status" value="NOT_ANNOTATED_CDS"/>
    <property type="molecule type" value="Genomic_DNA"/>
</dbReference>
<keyword evidence="2" id="KW-0964">Secreted</keyword>
<proteinExistence type="inferred from homology"/>
<dbReference type="FunFam" id="2.40.10.10:FF:000054">
    <property type="entry name" value="Complement C1r subcomponent"/>
    <property type="match status" value="1"/>
</dbReference>
<dbReference type="PANTHER" id="PTHR24260:SF147">
    <property type="entry name" value="EG:BACR7A4.3 PROTEIN-RELATED"/>
    <property type="match status" value="1"/>
</dbReference>
<dbReference type="GO" id="GO:0005576">
    <property type="term" value="C:extracellular region"/>
    <property type="evidence" value="ECO:0007669"/>
    <property type="project" value="UniProtKB-SubCell"/>
</dbReference>
<dbReference type="VEuPathDB" id="VectorBase:ASIC005430"/>
<dbReference type="GO" id="GO:0004252">
    <property type="term" value="F:serine-type endopeptidase activity"/>
    <property type="evidence" value="ECO:0007669"/>
    <property type="project" value="InterPro"/>
</dbReference>
<dbReference type="InterPro" id="IPR001254">
    <property type="entry name" value="Trypsin_dom"/>
</dbReference>
<keyword evidence="9" id="KW-0645">Protease</keyword>
<gene>
    <name evidence="11" type="ORF">ZHAS_00005430</name>
</gene>
<dbReference type="InterPro" id="IPR001314">
    <property type="entry name" value="Peptidase_S1A"/>
</dbReference>
<evidence type="ECO:0000313" key="11">
    <source>
        <dbReference type="EMBL" id="KFB38140.1"/>
    </source>
</evidence>
<comment type="similarity">
    <text evidence="8">Belongs to the peptidase S1 family. CLIP subfamily.</text>
</comment>
<evidence type="ECO:0000259" key="10">
    <source>
        <dbReference type="PROSITE" id="PS50240"/>
    </source>
</evidence>
<keyword evidence="5" id="KW-0391">Immunity</keyword>
<keyword evidence="13" id="KW-1185">Reference proteome</keyword>
<keyword evidence="9" id="KW-0378">Hydrolase</keyword>
<dbReference type="STRING" id="74873.A0A084VJJ6"/>
<dbReference type="InterPro" id="IPR033116">
    <property type="entry name" value="TRYPSIN_SER"/>
</dbReference>
<evidence type="ECO:0000256" key="4">
    <source>
        <dbReference type="ARBA" id="ARBA00022729"/>
    </source>
</evidence>